<dbReference type="VEuPathDB" id="FungiDB:FOXG_14989"/>
<reference evidence="2" key="1">
    <citation type="submission" date="2007-04" db="EMBL/GenBank/DDBJ databases">
        <authorList>
            <consortium name="The Broad Institute Genome Sequencing Platform"/>
            <person name="Birren B."/>
            <person name="Lander E."/>
            <person name="Galagan J."/>
            <person name="Nusbaum C."/>
            <person name="Devon K."/>
            <person name="Ma L.-J."/>
            <person name="Jaffe D."/>
            <person name="Butler J."/>
            <person name="Alvarez P."/>
            <person name="Gnerre S."/>
            <person name="Grabherr M."/>
            <person name="Kleber M."/>
            <person name="Mauceli E."/>
            <person name="Brockman W."/>
            <person name="MacCallum I.A."/>
            <person name="Young S."/>
            <person name="LaButti K."/>
            <person name="DeCaprio D."/>
            <person name="Crawford M."/>
            <person name="Koehrsen M."/>
            <person name="Engels R."/>
            <person name="Montgomery P."/>
            <person name="Pearson M."/>
            <person name="Howarth C."/>
            <person name="Larson L."/>
            <person name="White J."/>
            <person name="O'Leary S."/>
            <person name="Kodira C."/>
            <person name="Zeng Q."/>
            <person name="Yandava C."/>
            <person name="Alvarado L."/>
            <person name="Kistler C."/>
            <person name="Shim W.-B."/>
            <person name="Kang S."/>
            <person name="Woloshuk C."/>
        </authorList>
    </citation>
    <scope>NUCLEOTIDE SEQUENCE</scope>
    <source>
        <strain evidence="2">4287</strain>
    </source>
</reference>
<name>A0A0J9W285_FUSO4</name>
<proteinExistence type="predicted"/>
<dbReference type="OrthoDB" id="4904114at2759"/>
<feature type="compositionally biased region" description="Polar residues" evidence="1">
    <location>
        <begin position="49"/>
        <end position="58"/>
    </location>
</feature>
<feature type="compositionally biased region" description="Basic and acidic residues" evidence="1">
    <location>
        <begin position="59"/>
        <end position="71"/>
    </location>
</feature>
<evidence type="ECO:0000313" key="2">
    <source>
        <dbReference type="EMBL" id="KNB17001.1"/>
    </source>
</evidence>
<dbReference type="RefSeq" id="XP_018255046.1">
    <property type="nucleotide sequence ID" value="XM_018395057.1"/>
</dbReference>
<evidence type="ECO:0000256" key="1">
    <source>
        <dbReference type="SAM" id="MobiDB-lite"/>
    </source>
</evidence>
<feature type="region of interest" description="Disordered" evidence="1">
    <location>
        <begin position="1"/>
        <end position="32"/>
    </location>
</feature>
<dbReference type="GeneID" id="28956093"/>
<protein>
    <submittedName>
        <fullName evidence="2">Uncharacterized protein</fullName>
    </submittedName>
</protein>
<accession>A0A0J9W285</accession>
<evidence type="ECO:0000313" key="3">
    <source>
        <dbReference type="Proteomes" id="UP000009097"/>
    </source>
</evidence>
<organism evidence="2 3">
    <name type="scientific">Fusarium oxysporum f. sp. lycopersici (strain 4287 / CBS 123668 / FGSC 9935 / NRRL 34936)</name>
    <name type="common">Fusarium vascular wilt of tomato</name>
    <dbReference type="NCBI Taxonomy" id="426428"/>
    <lineage>
        <taxon>Eukaryota</taxon>
        <taxon>Fungi</taxon>
        <taxon>Dikarya</taxon>
        <taxon>Ascomycota</taxon>
        <taxon>Pezizomycotina</taxon>
        <taxon>Sordariomycetes</taxon>
        <taxon>Hypocreomycetidae</taxon>
        <taxon>Hypocreales</taxon>
        <taxon>Nectriaceae</taxon>
        <taxon>Fusarium</taxon>
        <taxon>Fusarium oxysporum species complex</taxon>
    </lineage>
</organism>
<feature type="compositionally biased region" description="Polar residues" evidence="1">
    <location>
        <begin position="105"/>
        <end position="117"/>
    </location>
</feature>
<sequence length="554" mass="63587">MSTRRNQSDNLRREIEELKKGQTELTEEQQEFNREQQKMIAFIRRFQEESTQTVNCESRQQEQPDPDDQRNSHLPSKRRSDYQQQGLGAVSLPPKRKRTLPPSLKGNNITDQPPGNNIQRHWPLFGHPDSSTSASAINKRQAILDHLDDQATFKKGDEDYKIHMKLRCKVGTELQKWAVVGCQLCYVLNNYSLDHNLESCTAAGSEAAQRILSWLKTLRLERYAGNENQCSLCTETDQICEDMGIMIRRFNARTKEEKNRWTEKYLSATGLDGFCENKPAIRRTIAALSAVDDQVLGKALTSFVSKRYNTDLTKKGQATKWFEEKVPLEETWVPQLLAAFDLLVRAFEFLSAGGDDDSRDSRPSRLPRAPTLQMCWDDGQEVREWKVVMDWWMGKCSFCAGRGVQGPQIEHTLRKCPHGGKRVLRSELAEAIHEEGFRARGGCRRCAMPREVCEAWEQDGSGEWRFNQAVSCQYGSQAYDTAIGFFLCTDPRYCMELRENMSEEGSEHDDEEQVAIWLGKKITVTGIEACQMTRQLRVWSQMVWESAGIRRMGN</sequence>
<dbReference type="EMBL" id="DS231720">
    <property type="protein sequence ID" value="KNB17001.1"/>
    <property type="molecule type" value="Genomic_DNA"/>
</dbReference>
<dbReference type="Proteomes" id="UP000009097">
    <property type="component" value="Unassembled WGS sequence"/>
</dbReference>
<dbReference type="AlphaFoldDB" id="A0A0J9W285"/>
<feature type="region of interest" description="Disordered" evidence="1">
    <location>
        <begin position="49"/>
        <end position="117"/>
    </location>
</feature>
<reference evidence="2" key="2">
    <citation type="journal article" date="2010" name="Nature">
        <title>Comparative genomics reveals mobile pathogenicity chromosomes in Fusarium.</title>
        <authorList>
            <person name="Ma L.J."/>
            <person name="van der Does H.C."/>
            <person name="Borkovich K.A."/>
            <person name="Coleman J.J."/>
            <person name="Daboussi M.J."/>
            <person name="Di Pietro A."/>
            <person name="Dufresne M."/>
            <person name="Freitag M."/>
            <person name="Grabherr M."/>
            <person name="Henrissat B."/>
            <person name="Houterman P.M."/>
            <person name="Kang S."/>
            <person name="Shim W.B."/>
            <person name="Woloshuk C."/>
            <person name="Xie X."/>
            <person name="Xu J.R."/>
            <person name="Antoniw J."/>
            <person name="Baker S.E."/>
            <person name="Bluhm B.H."/>
            <person name="Breakspear A."/>
            <person name="Brown D.W."/>
            <person name="Butchko R.A."/>
            <person name="Chapman S."/>
            <person name="Coulson R."/>
            <person name="Coutinho P.M."/>
            <person name="Danchin E.G."/>
            <person name="Diener A."/>
            <person name="Gale L.R."/>
            <person name="Gardiner D.M."/>
            <person name="Goff S."/>
            <person name="Hammond-Kosack K.E."/>
            <person name="Hilburn K."/>
            <person name="Hua-Van A."/>
            <person name="Jonkers W."/>
            <person name="Kazan K."/>
            <person name="Kodira C.D."/>
            <person name="Koehrsen M."/>
            <person name="Kumar L."/>
            <person name="Lee Y.H."/>
            <person name="Li L."/>
            <person name="Manners J.M."/>
            <person name="Miranda-Saavedra D."/>
            <person name="Mukherjee M."/>
            <person name="Park G."/>
            <person name="Park J."/>
            <person name="Park S.Y."/>
            <person name="Proctor R.H."/>
            <person name="Regev A."/>
            <person name="Ruiz-Roldan M.C."/>
            <person name="Sain D."/>
            <person name="Sakthikumar S."/>
            <person name="Sykes S."/>
            <person name="Schwartz D.C."/>
            <person name="Turgeon B.G."/>
            <person name="Wapinski I."/>
            <person name="Yoder O."/>
            <person name="Young S."/>
            <person name="Zeng Q."/>
            <person name="Zhou S."/>
            <person name="Galagan J."/>
            <person name="Cuomo C.A."/>
            <person name="Kistler H.C."/>
            <person name="Rep M."/>
        </authorList>
    </citation>
    <scope>NUCLEOTIDE SEQUENCE [LARGE SCALE GENOMIC DNA]</scope>
    <source>
        <strain evidence="2">4287</strain>
    </source>
</reference>
<gene>
    <name evidence="2" type="ORF">FOXG_14989</name>
</gene>
<dbReference type="KEGG" id="fox:FOXG_14989"/>
<feature type="compositionally biased region" description="Basic and acidic residues" evidence="1">
    <location>
        <begin position="1"/>
        <end position="22"/>
    </location>
</feature>